<dbReference type="SMART" id="SM00642">
    <property type="entry name" value="Aamy"/>
    <property type="match status" value="1"/>
</dbReference>
<dbReference type="AlphaFoldDB" id="A0A1M7BCT2"/>
<gene>
    <name evidence="5" type="ORF">SAMN02745136_05082</name>
</gene>
<dbReference type="STRING" id="1121322.SAMN02745136_05082"/>
<dbReference type="InterPro" id="IPR006047">
    <property type="entry name" value="GH13_cat_dom"/>
</dbReference>
<keyword evidence="2" id="KW-0378">Hydrolase</keyword>
<evidence type="ECO:0000259" key="4">
    <source>
        <dbReference type="SMART" id="SM00642"/>
    </source>
</evidence>
<dbReference type="Gene3D" id="3.90.400.10">
    <property type="entry name" value="Oligo-1,6-glucosidase, Domain 2"/>
    <property type="match status" value="1"/>
</dbReference>
<dbReference type="SUPFAM" id="SSF51011">
    <property type="entry name" value="Glycosyl hydrolase domain"/>
    <property type="match status" value="1"/>
</dbReference>
<evidence type="ECO:0000313" key="6">
    <source>
        <dbReference type="Proteomes" id="UP000184386"/>
    </source>
</evidence>
<feature type="domain" description="Glycosyl hydrolase family 13 catalytic" evidence="4">
    <location>
        <begin position="94"/>
        <end position="493"/>
    </location>
</feature>
<keyword evidence="3" id="KW-0326">Glycosidase</keyword>
<dbReference type="CDD" id="cd11333">
    <property type="entry name" value="AmyAc_SI_OligoGlu_DGase"/>
    <property type="match status" value="1"/>
</dbReference>
<dbReference type="Gene3D" id="2.60.40.1180">
    <property type="entry name" value="Golgi alpha-mannosidase II"/>
    <property type="match status" value="1"/>
</dbReference>
<dbReference type="Gene3D" id="3.20.20.80">
    <property type="entry name" value="Glycosidases"/>
    <property type="match status" value="1"/>
</dbReference>
<dbReference type="GO" id="GO:0004556">
    <property type="term" value="F:alpha-amylase activity"/>
    <property type="evidence" value="ECO:0007669"/>
    <property type="project" value="TreeGrafter"/>
</dbReference>
<keyword evidence="6" id="KW-1185">Reference proteome</keyword>
<dbReference type="InterPro" id="IPR045857">
    <property type="entry name" value="O16G_dom_2"/>
</dbReference>
<protein>
    <submittedName>
        <fullName evidence="5">Oligo-1,6-glucosidase</fullName>
    </submittedName>
</protein>
<evidence type="ECO:0000256" key="1">
    <source>
        <dbReference type="ARBA" id="ARBA00008061"/>
    </source>
</evidence>
<dbReference type="PANTHER" id="PTHR10357">
    <property type="entry name" value="ALPHA-AMYLASE FAMILY MEMBER"/>
    <property type="match status" value="1"/>
</dbReference>
<dbReference type="OrthoDB" id="9805159at2"/>
<sequence>MLTKKSRIKDVYANPIGRDIIDRVLLQMNISKKAVNNPIIGSLRLKVLPKLLKSQLDEGFVDTLLTLLNTEHETAKGNDEMILKAWWKEAVFYQIYTRSFKDSNGDGIGDLQGIISKLDYIKELGIDAIWLSPIYDSPNDDNGYDIRDYHKIMAEFGTMEDFNQLLTEVHNRDMKLIMDLVVNHTSDEHKWYQKAIQEPNSKYGDYYIFKDQPNNWTSFFSGSAWNYVEERGQYALHLFSKKQIDLNWENETLRQEIHDMIKWWLEKGIDGFRLDVINYISKRSGLPEANESIGKLMEYKGVEHYFYGPRLHEYLHDMKEKVFIPYNAFSVGETPGIGMEMSKLLTADYRKELDMVFSFDHLEMPGRTRFDDYHYDLNYLKSFMINWMENYGEHCQPSLFFENHDNPRMISKINSERQYRNVLGKLLAVIQLTLRGTPFIYQGQELGMINQNFQSIEELRDVESLNLYDELCNTMKKEEAFSKILAGSRDHARTPMQWNNQQYAGFSTGKPWIMMDEDYKICNVETQFQDENSILRFFQNLITLRKEHRVIYYGEVLFINQKEKDLFAYYRKDGTETLYIEINLSSSNKKRTKYPEGIRLLSNYAEDSSSFLRPYEASIWKYN</sequence>
<evidence type="ECO:0000313" key="5">
    <source>
        <dbReference type="EMBL" id="SHL52666.1"/>
    </source>
</evidence>
<proteinExistence type="inferred from homology"/>
<dbReference type="GO" id="GO:0009313">
    <property type="term" value="P:oligosaccharide catabolic process"/>
    <property type="evidence" value="ECO:0007669"/>
    <property type="project" value="TreeGrafter"/>
</dbReference>
<name>A0A1M7BCT2_9FIRM</name>
<comment type="similarity">
    <text evidence="1">Belongs to the glycosyl hydrolase 13 family.</text>
</comment>
<dbReference type="FunFam" id="3.20.20.80:FF:000064">
    <property type="entry name" value="Oligo-1,6-glucosidase"/>
    <property type="match status" value="2"/>
</dbReference>
<organism evidence="5 6">
    <name type="scientific">Anaerocolumna jejuensis DSM 15929</name>
    <dbReference type="NCBI Taxonomy" id="1121322"/>
    <lineage>
        <taxon>Bacteria</taxon>
        <taxon>Bacillati</taxon>
        <taxon>Bacillota</taxon>
        <taxon>Clostridia</taxon>
        <taxon>Lachnospirales</taxon>
        <taxon>Lachnospiraceae</taxon>
        <taxon>Anaerocolumna</taxon>
    </lineage>
</organism>
<dbReference type="InterPro" id="IPR013780">
    <property type="entry name" value="Glyco_hydro_b"/>
</dbReference>
<dbReference type="EMBL" id="FRAC01000036">
    <property type="protein sequence ID" value="SHL52666.1"/>
    <property type="molecule type" value="Genomic_DNA"/>
</dbReference>
<dbReference type="RefSeq" id="WP_139241322.1">
    <property type="nucleotide sequence ID" value="NZ_FRAC01000036.1"/>
</dbReference>
<dbReference type="Proteomes" id="UP000184386">
    <property type="component" value="Unassembled WGS sequence"/>
</dbReference>
<dbReference type="PANTHER" id="PTHR10357:SF184">
    <property type="entry name" value="OLIGO-1,6-GLUCOSIDASE 1"/>
    <property type="match status" value="1"/>
</dbReference>
<dbReference type="SUPFAM" id="SSF51445">
    <property type="entry name" value="(Trans)glycosidases"/>
    <property type="match status" value="1"/>
</dbReference>
<reference evidence="5 6" key="1">
    <citation type="submission" date="2016-11" db="EMBL/GenBank/DDBJ databases">
        <authorList>
            <person name="Jaros S."/>
            <person name="Januszkiewicz K."/>
            <person name="Wedrychowicz H."/>
        </authorList>
    </citation>
    <scope>NUCLEOTIDE SEQUENCE [LARGE SCALE GENOMIC DNA]</scope>
    <source>
        <strain evidence="5 6">DSM 15929</strain>
    </source>
</reference>
<evidence type="ECO:0000256" key="2">
    <source>
        <dbReference type="ARBA" id="ARBA00022801"/>
    </source>
</evidence>
<dbReference type="InterPro" id="IPR017853">
    <property type="entry name" value="GH"/>
</dbReference>
<evidence type="ECO:0000256" key="3">
    <source>
        <dbReference type="ARBA" id="ARBA00023295"/>
    </source>
</evidence>
<accession>A0A1M7BCT2</accession>
<dbReference type="Pfam" id="PF00128">
    <property type="entry name" value="Alpha-amylase"/>
    <property type="match status" value="1"/>
</dbReference>